<protein>
    <submittedName>
        <fullName evidence="1">Uncharacterized protein</fullName>
    </submittedName>
</protein>
<organism evidence="1 2">
    <name type="scientific">Auricularia subglabra (strain TFB-10046 / SS5)</name>
    <name type="common">White-rot fungus</name>
    <name type="synonym">Auricularia delicata (strain TFB10046)</name>
    <dbReference type="NCBI Taxonomy" id="717982"/>
    <lineage>
        <taxon>Eukaryota</taxon>
        <taxon>Fungi</taxon>
        <taxon>Dikarya</taxon>
        <taxon>Basidiomycota</taxon>
        <taxon>Agaricomycotina</taxon>
        <taxon>Agaricomycetes</taxon>
        <taxon>Auriculariales</taxon>
        <taxon>Auriculariaceae</taxon>
        <taxon>Auricularia</taxon>
    </lineage>
</organism>
<keyword evidence="2" id="KW-1185">Reference proteome</keyword>
<evidence type="ECO:0000313" key="1">
    <source>
        <dbReference type="EMBL" id="EJD33654.1"/>
    </source>
</evidence>
<dbReference type="InParanoid" id="J0D4I5"/>
<sequence length="267" mass="29832">MLKNEFPALKSMFLRADAVRGTDRLRSQFTLALESLAVEIATGHCSAILDHFDDTEIVHLRTTYFDGIFFRRFRPSNDRWARMTISTFTNPEVSVDLRFDSESGARLDITHVGRAMLQILPHATQFAHVTELVLYEAAVEKHGLHRLPDLPSVVTLVILVRPSTNRPPGSVRFFAFDRGDEPLVKCAGLLNVEIVCPLAGGPLLLDEHDLMRFLTRDIKYDTNKLISLSLVGVDLASQSAYSWGTVAEGIDRRSTSSIPGLNRIINT</sequence>
<dbReference type="Proteomes" id="UP000006514">
    <property type="component" value="Unassembled WGS sequence"/>
</dbReference>
<dbReference type="EMBL" id="JH688129">
    <property type="protein sequence ID" value="EJD33654.1"/>
    <property type="molecule type" value="Genomic_DNA"/>
</dbReference>
<dbReference type="AlphaFoldDB" id="J0D4I5"/>
<evidence type="ECO:0000313" key="2">
    <source>
        <dbReference type="Proteomes" id="UP000006514"/>
    </source>
</evidence>
<dbReference type="KEGG" id="adl:AURDEDRAFT_177256"/>
<accession>J0D4I5</accession>
<gene>
    <name evidence="1" type="ORF">AURDEDRAFT_177256</name>
</gene>
<proteinExistence type="predicted"/>
<name>J0D4I5_AURST</name>
<reference evidence="2" key="1">
    <citation type="journal article" date="2012" name="Science">
        <title>The Paleozoic origin of enzymatic lignin decomposition reconstructed from 31 fungal genomes.</title>
        <authorList>
            <person name="Floudas D."/>
            <person name="Binder M."/>
            <person name="Riley R."/>
            <person name="Barry K."/>
            <person name="Blanchette R.A."/>
            <person name="Henrissat B."/>
            <person name="Martinez A.T."/>
            <person name="Otillar R."/>
            <person name="Spatafora J.W."/>
            <person name="Yadav J.S."/>
            <person name="Aerts A."/>
            <person name="Benoit I."/>
            <person name="Boyd A."/>
            <person name="Carlson A."/>
            <person name="Copeland A."/>
            <person name="Coutinho P.M."/>
            <person name="de Vries R.P."/>
            <person name="Ferreira P."/>
            <person name="Findley K."/>
            <person name="Foster B."/>
            <person name="Gaskell J."/>
            <person name="Glotzer D."/>
            <person name="Gorecki P."/>
            <person name="Heitman J."/>
            <person name="Hesse C."/>
            <person name="Hori C."/>
            <person name="Igarashi K."/>
            <person name="Jurgens J.A."/>
            <person name="Kallen N."/>
            <person name="Kersten P."/>
            <person name="Kohler A."/>
            <person name="Kuees U."/>
            <person name="Kumar T.K.A."/>
            <person name="Kuo A."/>
            <person name="LaButti K."/>
            <person name="Larrondo L.F."/>
            <person name="Lindquist E."/>
            <person name="Ling A."/>
            <person name="Lombard V."/>
            <person name="Lucas S."/>
            <person name="Lundell T."/>
            <person name="Martin R."/>
            <person name="McLaughlin D.J."/>
            <person name="Morgenstern I."/>
            <person name="Morin E."/>
            <person name="Murat C."/>
            <person name="Nagy L.G."/>
            <person name="Nolan M."/>
            <person name="Ohm R.A."/>
            <person name="Patyshakuliyeva A."/>
            <person name="Rokas A."/>
            <person name="Ruiz-Duenas F.J."/>
            <person name="Sabat G."/>
            <person name="Salamov A."/>
            <person name="Samejima M."/>
            <person name="Schmutz J."/>
            <person name="Slot J.C."/>
            <person name="St John F."/>
            <person name="Stenlid J."/>
            <person name="Sun H."/>
            <person name="Sun S."/>
            <person name="Syed K."/>
            <person name="Tsang A."/>
            <person name="Wiebenga A."/>
            <person name="Young D."/>
            <person name="Pisabarro A."/>
            <person name="Eastwood D.C."/>
            <person name="Martin F."/>
            <person name="Cullen D."/>
            <person name="Grigoriev I.V."/>
            <person name="Hibbett D.S."/>
        </authorList>
    </citation>
    <scope>NUCLEOTIDE SEQUENCE [LARGE SCALE GENOMIC DNA]</scope>
    <source>
        <strain evidence="2">TFB10046</strain>
    </source>
</reference>